<dbReference type="GO" id="GO:0000105">
    <property type="term" value="P:L-histidine biosynthetic process"/>
    <property type="evidence" value="ECO:0007669"/>
    <property type="project" value="UniProtKB-KW"/>
</dbReference>
<evidence type="ECO:0000256" key="7">
    <source>
        <dbReference type="ARBA" id="ARBA00029440"/>
    </source>
</evidence>
<dbReference type="EC" id="2.6.1.9" evidence="9"/>
<dbReference type="PANTHER" id="PTHR42885">
    <property type="entry name" value="HISTIDINOL-PHOSPHATE AMINOTRANSFERASE-RELATED"/>
    <property type="match status" value="1"/>
</dbReference>
<evidence type="ECO:0000256" key="3">
    <source>
        <dbReference type="ARBA" id="ARBA00022605"/>
    </source>
</evidence>
<keyword evidence="6" id="KW-0368">Histidine biosynthesis</keyword>
<organism evidence="9">
    <name type="scientific">bioreactor metagenome</name>
    <dbReference type="NCBI Taxonomy" id="1076179"/>
    <lineage>
        <taxon>unclassified sequences</taxon>
        <taxon>metagenomes</taxon>
        <taxon>ecological metagenomes</taxon>
    </lineage>
</organism>
<evidence type="ECO:0000256" key="1">
    <source>
        <dbReference type="ARBA" id="ARBA00001933"/>
    </source>
</evidence>
<dbReference type="InterPro" id="IPR015424">
    <property type="entry name" value="PyrdxlP-dep_Trfase"/>
</dbReference>
<dbReference type="CDD" id="cd00609">
    <property type="entry name" value="AAT_like"/>
    <property type="match status" value="1"/>
</dbReference>
<protein>
    <submittedName>
        <fullName evidence="9">Histidinol-phosphate aminotransferase</fullName>
        <ecNumber evidence="9">2.6.1.9</ecNumber>
    </submittedName>
</protein>
<dbReference type="AlphaFoldDB" id="A0A644TGN0"/>
<evidence type="ECO:0000256" key="4">
    <source>
        <dbReference type="ARBA" id="ARBA00022679"/>
    </source>
</evidence>
<keyword evidence="3" id="KW-0028">Amino-acid biosynthesis</keyword>
<comment type="cofactor">
    <cofactor evidence="1">
        <name>pyridoxal 5'-phosphate</name>
        <dbReference type="ChEBI" id="CHEBI:597326"/>
    </cofactor>
</comment>
<comment type="pathway">
    <text evidence="7">Amino-acid biosynthesis.</text>
</comment>
<gene>
    <name evidence="9" type="primary">hisC_5</name>
    <name evidence="9" type="ORF">SDC9_11311</name>
</gene>
<dbReference type="HAMAP" id="MF_01023">
    <property type="entry name" value="HisC_aminotrans_2"/>
    <property type="match status" value="1"/>
</dbReference>
<dbReference type="EMBL" id="VSSQ01000029">
    <property type="protein sequence ID" value="MPL65647.1"/>
    <property type="molecule type" value="Genomic_DNA"/>
</dbReference>
<dbReference type="Pfam" id="PF00155">
    <property type="entry name" value="Aminotran_1_2"/>
    <property type="match status" value="1"/>
</dbReference>
<dbReference type="NCBIfam" id="TIGR01141">
    <property type="entry name" value="hisC"/>
    <property type="match status" value="1"/>
</dbReference>
<evidence type="ECO:0000256" key="6">
    <source>
        <dbReference type="ARBA" id="ARBA00023102"/>
    </source>
</evidence>
<dbReference type="SUPFAM" id="SSF53383">
    <property type="entry name" value="PLP-dependent transferases"/>
    <property type="match status" value="1"/>
</dbReference>
<dbReference type="PROSITE" id="PS00599">
    <property type="entry name" value="AA_TRANSFER_CLASS_2"/>
    <property type="match status" value="1"/>
</dbReference>
<feature type="domain" description="Aminotransferase class I/classII large" evidence="8">
    <location>
        <begin position="23"/>
        <end position="343"/>
    </location>
</feature>
<evidence type="ECO:0000256" key="5">
    <source>
        <dbReference type="ARBA" id="ARBA00022898"/>
    </source>
</evidence>
<comment type="caution">
    <text evidence="9">The sequence shown here is derived from an EMBL/GenBank/DDBJ whole genome shotgun (WGS) entry which is preliminary data.</text>
</comment>
<reference evidence="9" key="1">
    <citation type="submission" date="2019-08" db="EMBL/GenBank/DDBJ databases">
        <authorList>
            <person name="Kucharzyk K."/>
            <person name="Murdoch R.W."/>
            <person name="Higgins S."/>
            <person name="Loffler F."/>
        </authorList>
    </citation>
    <scope>NUCLEOTIDE SEQUENCE</scope>
</reference>
<dbReference type="InterPro" id="IPR004839">
    <property type="entry name" value="Aminotransferase_I/II_large"/>
</dbReference>
<dbReference type="InterPro" id="IPR005861">
    <property type="entry name" value="HisP_aminotrans"/>
</dbReference>
<keyword evidence="5" id="KW-0663">Pyridoxal phosphate</keyword>
<proteinExistence type="inferred from homology"/>
<evidence type="ECO:0000256" key="2">
    <source>
        <dbReference type="ARBA" id="ARBA00022576"/>
    </source>
</evidence>
<dbReference type="GO" id="GO:0004400">
    <property type="term" value="F:histidinol-phosphate transaminase activity"/>
    <property type="evidence" value="ECO:0007669"/>
    <property type="project" value="UniProtKB-EC"/>
</dbReference>
<evidence type="ECO:0000259" key="8">
    <source>
        <dbReference type="Pfam" id="PF00155"/>
    </source>
</evidence>
<dbReference type="GO" id="GO:0030170">
    <property type="term" value="F:pyridoxal phosphate binding"/>
    <property type="evidence" value="ECO:0007669"/>
    <property type="project" value="InterPro"/>
</dbReference>
<evidence type="ECO:0000313" key="9">
    <source>
        <dbReference type="EMBL" id="MPL65647.1"/>
    </source>
</evidence>
<keyword evidence="4 9" id="KW-0808">Transferase</keyword>
<sequence length="351" mass="38582">MWKYRTGLESLPTYSVEEKEWDVKLDANESPVNLPPLVQERVINRLSFLPFNRYPEMGMLGLREQIAQSFNIAIDCVTIGSGSSEILLALCHAFGGKDNCIVYPTPSFSMYGIYIKMADSTPIPVPLNADYSVDRDKIVKAAQEFKASIVMLCNPNNPTGNVMSLVDVEYILSQVECLVAVDEAYYEFYGESAVGLLPKYKNLIVTRTFSKAYGLASARVGYMLAGADITTAIGKVLMPYHVNALSLAAAEVVYQMRDEFAASIQQSIDERNRLADALKLLPGLIVYPSEANFLLIKTALASTLGAYLVENNIGIREFTSPDLANCLRISIGSPVENDKLLKAVKDCLAKG</sequence>
<dbReference type="InterPro" id="IPR015422">
    <property type="entry name" value="PyrdxlP-dep_Trfase_small"/>
</dbReference>
<dbReference type="InterPro" id="IPR001917">
    <property type="entry name" value="Aminotrans_II_pyridoxalP_BS"/>
</dbReference>
<accession>A0A644TGN0</accession>
<keyword evidence="2 9" id="KW-0032">Aminotransferase</keyword>
<name>A0A644TGN0_9ZZZZ</name>
<dbReference type="Gene3D" id="3.90.1150.10">
    <property type="entry name" value="Aspartate Aminotransferase, domain 1"/>
    <property type="match status" value="1"/>
</dbReference>
<dbReference type="InterPro" id="IPR015421">
    <property type="entry name" value="PyrdxlP-dep_Trfase_major"/>
</dbReference>
<dbReference type="Gene3D" id="3.40.640.10">
    <property type="entry name" value="Type I PLP-dependent aspartate aminotransferase-like (Major domain)"/>
    <property type="match status" value="1"/>
</dbReference>
<dbReference type="PANTHER" id="PTHR42885:SF2">
    <property type="entry name" value="HISTIDINOL-PHOSPHATE AMINOTRANSFERASE"/>
    <property type="match status" value="1"/>
</dbReference>